<dbReference type="Gene3D" id="2.60.120.260">
    <property type="entry name" value="Galactose-binding domain-like"/>
    <property type="match status" value="1"/>
</dbReference>
<feature type="signal peptide" evidence="7">
    <location>
        <begin position="1"/>
        <end position="29"/>
    </location>
</feature>
<dbReference type="PANTHER" id="PTHR22600:SF57">
    <property type="entry name" value="BETA-N-ACETYLHEXOSAMINIDASE"/>
    <property type="match status" value="1"/>
</dbReference>
<keyword evidence="4" id="KW-0378">Hydrolase</keyword>
<evidence type="ECO:0000256" key="2">
    <source>
        <dbReference type="ARBA" id="ARBA00006285"/>
    </source>
</evidence>
<dbReference type="Gene3D" id="3.30.379.10">
    <property type="entry name" value="Chitobiase/beta-hexosaminidase domain 2-like"/>
    <property type="match status" value="1"/>
</dbReference>
<dbReference type="SUPFAM" id="SSF55545">
    <property type="entry name" value="beta-N-acetylhexosaminidase-like domain"/>
    <property type="match status" value="1"/>
</dbReference>
<dbReference type="CDD" id="cd06563">
    <property type="entry name" value="GH20_chitobiase-like"/>
    <property type="match status" value="1"/>
</dbReference>
<evidence type="ECO:0000256" key="7">
    <source>
        <dbReference type="SAM" id="SignalP"/>
    </source>
</evidence>
<dbReference type="PRINTS" id="PR00738">
    <property type="entry name" value="GLHYDRLASE20"/>
</dbReference>
<dbReference type="GO" id="GO:0016020">
    <property type="term" value="C:membrane"/>
    <property type="evidence" value="ECO:0007669"/>
    <property type="project" value="TreeGrafter"/>
</dbReference>
<name>R6CFI1_9BACT</name>
<dbReference type="Pfam" id="PF02838">
    <property type="entry name" value="Glyco_hydro_20b"/>
    <property type="match status" value="1"/>
</dbReference>
<dbReference type="EC" id="3.2.1.52" evidence="3"/>
<dbReference type="AlphaFoldDB" id="R6CFI1"/>
<proteinExistence type="inferred from homology"/>
<dbReference type="EMBL" id="CBCJ010000035">
    <property type="protein sequence ID" value="CDA70216.1"/>
    <property type="molecule type" value="Genomic_DNA"/>
</dbReference>
<reference evidence="11" key="1">
    <citation type="submission" date="2012-11" db="EMBL/GenBank/DDBJ databases">
        <title>Dependencies among metagenomic species, viruses, plasmids and units of genetic variation.</title>
        <authorList>
            <person name="Nielsen H.B."/>
            <person name="Almeida M."/>
            <person name="Juncker A.S."/>
            <person name="Rasmussen S."/>
            <person name="Li J."/>
            <person name="Sunagawa S."/>
            <person name="Plichta D."/>
            <person name="Gautier L."/>
            <person name="Le Chatelier E."/>
            <person name="Peletier E."/>
            <person name="Bonde I."/>
            <person name="Nielsen T."/>
            <person name="Manichanh C."/>
            <person name="Arumugam M."/>
            <person name="Batto J."/>
            <person name="Santos M.B.Q.D."/>
            <person name="Blom N."/>
            <person name="Borruel N."/>
            <person name="Burgdorf K.S."/>
            <person name="Boumezbeur F."/>
            <person name="Casellas F."/>
            <person name="Dore J."/>
            <person name="Guarner F."/>
            <person name="Hansen T."/>
            <person name="Hildebrand F."/>
            <person name="Kaas R.S."/>
            <person name="Kennedy S."/>
            <person name="Kristiansen K."/>
            <person name="Kultima J.R."/>
            <person name="Leonard P."/>
            <person name="Levenez F."/>
            <person name="Lund O."/>
            <person name="Moumen B."/>
            <person name="Le Paslier D."/>
            <person name="Pons N."/>
            <person name="Pedersen O."/>
            <person name="Prifti E."/>
            <person name="Qin J."/>
            <person name="Raes J."/>
            <person name="Tap J."/>
            <person name="Tims S."/>
            <person name="Ussery D.W."/>
            <person name="Yamada T."/>
            <person name="MetaHit consortium"/>
            <person name="Renault P."/>
            <person name="Sicheritz-Ponten T."/>
            <person name="Bork P."/>
            <person name="Wang J."/>
            <person name="Brunak S."/>
            <person name="Ehrlich S.D."/>
        </authorList>
    </citation>
    <scope>NUCLEOTIDE SEQUENCE [LARGE SCALE GENOMIC DNA]</scope>
</reference>
<dbReference type="InterPro" id="IPR025705">
    <property type="entry name" value="Beta_hexosaminidase_sua/sub"/>
</dbReference>
<dbReference type="SUPFAM" id="SSF51445">
    <property type="entry name" value="(Trans)glycosidases"/>
    <property type="match status" value="1"/>
</dbReference>
<feature type="domain" description="Glycoside hydrolase family 20 catalytic" evidence="8">
    <location>
        <begin position="166"/>
        <end position="519"/>
    </location>
</feature>
<accession>R6CFI1</accession>
<evidence type="ECO:0000256" key="3">
    <source>
        <dbReference type="ARBA" id="ARBA00012663"/>
    </source>
</evidence>
<comment type="catalytic activity">
    <reaction evidence="1">
        <text>Hydrolysis of terminal non-reducing N-acetyl-D-hexosamine residues in N-acetyl-beta-D-hexosaminides.</text>
        <dbReference type="EC" id="3.2.1.52"/>
    </reaction>
</comment>
<keyword evidence="5" id="KW-0326">Glycosidase</keyword>
<evidence type="ECO:0000256" key="1">
    <source>
        <dbReference type="ARBA" id="ARBA00001231"/>
    </source>
</evidence>
<dbReference type="InterPro" id="IPR059177">
    <property type="entry name" value="GH29D-like_dom"/>
</dbReference>
<keyword evidence="7" id="KW-0732">Signal</keyword>
<dbReference type="Proteomes" id="UP000018362">
    <property type="component" value="Unassembled WGS sequence"/>
</dbReference>
<comment type="caution">
    <text evidence="11">The sequence shown here is derived from an EMBL/GenBank/DDBJ whole genome shotgun (WGS) entry which is preliminary data.</text>
</comment>
<evidence type="ECO:0000259" key="10">
    <source>
        <dbReference type="Pfam" id="PF13290"/>
    </source>
</evidence>
<evidence type="ECO:0000259" key="8">
    <source>
        <dbReference type="Pfam" id="PF00728"/>
    </source>
</evidence>
<evidence type="ECO:0000256" key="5">
    <source>
        <dbReference type="ARBA" id="ARBA00023295"/>
    </source>
</evidence>
<dbReference type="InterPro" id="IPR015882">
    <property type="entry name" value="HEX_bac_N"/>
</dbReference>
<feature type="chain" id="PRO_5004402404" description="beta-N-acetylhexosaminidase" evidence="7">
    <location>
        <begin position="30"/>
        <end position="779"/>
    </location>
</feature>
<dbReference type="PANTHER" id="PTHR22600">
    <property type="entry name" value="BETA-HEXOSAMINIDASE"/>
    <property type="match status" value="1"/>
</dbReference>
<dbReference type="Pfam" id="PF13290">
    <property type="entry name" value="CHB_HEX_C_1"/>
    <property type="match status" value="1"/>
</dbReference>
<dbReference type="Pfam" id="PF00728">
    <property type="entry name" value="Glyco_hydro_20"/>
    <property type="match status" value="1"/>
</dbReference>
<evidence type="ECO:0000313" key="11">
    <source>
        <dbReference type="EMBL" id="CDA70216.1"/>
    </source>
</evidence>
<dbReference type="GO" id="GO:0004563">
    <property type="term" value="F:beta-N-acetylhexosaminidase activity"/>
    <property type="evidence" value="ECO:0007669"/>
    <property type="project" value="UniProtKB-EC"/>
</dbReference>
<dbReference type="GO" id="GO:0030203">
    <property type="term" value="P:glycosaminoglycan metabolic process"/>
    <property type="evidence" value="ECO:0007669"/>
    <property type="project" value="TreeGrafter"/>
</dbReference>
<feature type="active site" description="Proton donor" evidence="6">
    <location>
        <position position="349"/>
    </location>
</feature>
<evidence type="ECO:0000259" key="9">
    <source>
        <dbReference type="Pfam" id="PF02838"/>
    </source>
</evidence>
<comment type="similarity">
    <text evidence="2">Belongs to the glycosyl hydrolase 20 family.</text>
</comment>
<sequence>MMMNIYFQSKRWMVACMATLILSLSGCHSLQQSEDATIIPQPLSVEKGNGSFSFSEKTVIAVADNEQRIIAENFASLFTKPAGFTPKVEMVKDGDIVFAIDKSMKSDAYELHITSDKVSIKAADAKGFFYALQNIRLMLPPAIEGQEQVENAWKVPAVVIKDEPRFDYRGFMLDVSRYFLPKEDVIRMIDCISMLKINRLHLHLTDDNGWRLEIKKYPRLTEVGAWKVDRQNLPFPDRRNPKKGEPATVGGFYTQEDMKEIIRYAAERQVEIIPEIDIPAHSNAALASYPEYACPVVKDFIGVLPGLGGKNAEIIFCAGNDKTFDFLQGVLDEVIALFPSRYINLGGDEATKTNWKKCPLCQARIHKEHLADEEALQGYFMSRIGDYVRSKGKQIMGWDELTNSKLPEESIILGWQGYGKAALKAAEQGHRFIMAPARVAYLIRYQGPQWFEPVTYFGNNTLKDLFNYEPVQSDWKSEYESLLMGVQACMWTEFCNVPEDVFYMTFPRLAALAEIAWVQKGKKDWNEFLKGVDNFNKHLEQKGIIYARSMYNIQHEVTSEESGKLKVKLECERPDVEIRYTLDGTEPVETSALYDSAFVVDKDAEIKAATFVKGIQMGKTLNLPIHWNMATAKPIIGASKEMGILVNGLRGSLKQSDFEWYTGGLSKPISFVVDLLKPQQIKRVTVGCITNYGMAVHKPRMIKIEVSDDNKTFKEVGRLTFTDNEIFKEGNFIEDLSVETDDIIGHYVKFTLETPGNCPNDHVRPGQASRVYIDEVIIE</sequence>
<feature type="domain" description="GH29D-like beta-sandwich" evidence="10">
    <location>
        <begin position="564"/>
        <end position="619"/>
    </location>
</feature>
<protein>
    <recommendedName>
        <fullName evidence="3">beta-N-acetylhexosaminidase</fullName>
        <ecNumber evidence="3">3.2.1.52</ecNumber>
    </recommendedName>
</protein>
<feature type="domain" description="Beta-hexosaminidase bacterial type N-terminal" evidence="9">
    <location>
        <begin position="37"/>
        <end position="162"/>
    </location>
</feature>
<gene>
    <name evidence="11" type="ORF">BN509_00154</name>
</gene>
<evidence type="ECO:0000256" key="6">
    <source>
        <dbReference type="PIRSR" id="PIRSR625705-1"/>
    </source>
</evidence>
<dbReference type="GO" id="GO:0005975">
    <property type="term" value="P:carbohydrate metabolic process"/>
    <property type="evidence" value="ECO:0007669"/>
    <property type="project" value="InterPro"/>
</dbReference>
<dbReference type="InterPro" id="IPR029018">
    <property type="entry name" value="Hex-like_dom2"/>
</dbReference>
<evidence type="ECO:0000313" key="12">
    <source>
        <dbReference type="Proteomes" id="UP000018362"/>
    </source>
</evidence>
<dbReference type="InterPro" id="IPR017853">
    <property type="entry name" value="GH"/>
</dbReference>
<organism evidence="11 12">
    <name type="scientific">Phocaeicola coprocola CAG:162</name>
    <dbReference type="NCBI Taxonomy" id="1263040"/>
    <lineage>
        <taxon>Bacteria</taxon>
        <taxon>Pseudomonadati</taxon>
        <taxon>Bacteroidota</taxon>
        <taxon>Bacteroidia</taxon>
        <taxon>Bacteroidales</taxon>
        <taxon>Bacteroidaceae</taxon>
        <taxon>Phocaeicola</taxon>
    </lineage>
</organism>
<dbReference type="Gene3D" id="3.20.20.80">
    <property type="entry name" value="Glycosidases"/>
    <property type="match status" value="1"/>
</dbReference>
<dbReference type="InterPro" id="IPR015883">
    <property type="entry name" value="Glyco_hydro_20_cat"/>
</dbReference>
<evidence type="ECO:0000256" key="4">
    <source>
        <dbReference type="ARBA" id="ARBA00022801"/>
    </source>
</evidence>